<dbReference type="PROSITE" id="PS00622">
    <property type="entry name" value="HTH_LUXR_1"/>
    <property type="match status" value="1"/>
</dbReference>
<dbReference type="Gene3D" id="1.10.10.10">
    <property type="entry name" value="Winged helix-like DNA-binding domain superfamily/Winged helix DNA-binding domain"/>
    <property type="match status" value="1"/>
</dbReference>
<keyword evidence="3" id="KW-0804">Transcription</keyword>
<gene>
    <name evidence="5" type="ORF">F0U44_04815</name>
</gene>
<dbReference type="SMART" id="SM00421">
    <property type="entry name" value="HTH_LUXR"/>
    <property type="match status" value="1"/>
</dbReference>
<dbReference type="InterPro" id="IPR016032">
    <property type="entry name" value="Sig_transdc_resp-reg_C-effctor"/>
</dbReference>
<dbReference type="AlphaFoldDB" id="A0A5B1LLL7"/>
<organism evidence="5 6">
    <name type="scientific">Nocardioides humilatus</name>
    <dbReference type="NCBI Taxonomy" id="2607660"/>
    <lineage>
        <taxon>Bacteria</taxon>
        <taxon>Bacillati</taxon>
        <taxon>Actinomycetota</taxon>
        <taxon>Actinomycetes</taxon>
        <taxon>Propionibacteriales</taxon>
        <taxon>Nocardioidaceae</taxon>
        <taxon>Nocardioides</taxon>
    </lineage>
</organism>
<evidence type="ECO:0000259" key="4">
    <source>
        <dbReference type="PROSITE" id="PS50043"/>
    </source>
</evidence>
<dbReference type="InterPro" id="IPR000792">
    <property type="entry name" value="Tscrpt_reg_LuxR_C"/>
</dbReference>
<dbReference type="PROSITE" id="PS50043">
    <property type="entry name" value="HTH_LUXR_2"/>
    <property type="match status" value="1"/>
</dbReference>
<comment type="caution">
    <text evidence="5">The sequence shown here is derived from an EMBL/GenBank/DDBJ whole genome shotgun (WGS) entry which is preliminary data.</text>
</comment>
<reference evidence="5 6" key="1">
    <citation type="submission" date="2019-09" db="EMBL/GenBank/DDBJ databases">
        <title>Nocardioides panacisoli sp. nov., isolated from the soil of a ginseng field.</title>
        <authorList>
            <person name="Cho C."/>
        </authorList>
    </citation>
    <scope>NUCLEOTIDE SEQUENCE [LARGE SCALE GENOMIC DNA]</scope>
    <source>
        <strain evidence="5 6">BN130099</strain>
    </source>
</reference>
<dbReference type="PANTHER" id="PTHR44688">
    <property type="entry name" value="DNA-BINDING TRANSCRIPTIONAL ACTIVATOR DEVR_DOSR"/>
    <property type="match status" value="1"/>
</dbReference>
<keyword evidence="6" id="KW-1185">Reference proteome</keyword>
<name>A0A5B1LLL7_9ACTN</name>
<keyword evidence="2" id="KW-0238">DNA-binding</keyword>
<keyword evidence="1" id="KW-0805">Transcription regulation</keyword>
<dbReference type="PRINTS" id="PR00038">
    <property type="entry name" value="HTHLUXR"/>
</dbReference>
<evidence type="ECO:0000256" key="2">
    <source>
        <dbReference type="ARBA" id="ARBA00023125"/>
    </source>
</evidence>
<proteinExistence type="predicted"/>
<dbReference type="RefSeq" id="WP_149727062.1">
    <property type="nucleotide sequence ID" value="NZ_VUJV01000001.1"/>
</dbReference>
<dbReference type="GO" id="GO:0006355">
    <property type="term" value="P:regulation of DNA-templated transcription"/>
    <property type="evidence" value="ECO:0007669"/>
    <property type="project" value="InterPro"/>
</dbReference>
<reference evidence="5 6" key="2">
    <citation type="submission" date="2019-09" db="EMBL/GenBank/DDBJ databases">
        <authorList>
            <person name="Jin C."/>
        </authorList>
    </citation>
    <scope>NUCLEOTIDE SEQUENCE [LARGE SCALE GENOMIC DNA]</scope>
    <source>
        <strain evidence="5 6">BN130099</strain>
    </source>
</reference>
<protein>
    <submittedName>
        <fullName evidence="5">Helix-turn-helix transcriptional regulator</fullName>
    </submittedName>
</protein>
<dbReference type="EMBL" id="VUJV01000001">
    <property type="protein sequence ID" value="KAA1421602.1"/>
    <property type="molecule type" value="Genomic_DNA"/>
</dbReference>
<dbReference type="Gene3D" id="1.25.40.10">
    <property type="entry name" value="Tetratricopeptide repeat domain"/>
    <property type="match status" value="1"/>
</dbReference>
<dbReference type="InterPro" id="IPR011990">
    <property type="entry name" value="TPR-like_helical_dom_sf"/>
</dbReference>
<dbReference type="CDD" id="cd06170">
    <property type="entry name" value="LuxR_C_like"/>
    <property type="match status" value="1"/>
</dbReference>
<dbReference type="SUPFAM" id="SSF48452">
    <property type="entry name" value="TPR-like"/>
    <property type="match status" value="2"/>
</dbReference>
<accession>A0A5B1LLL7</accession>
<sequence>MEDEPLDEIWRLIGHGELNAAATRAQWLLELPGSPERRAEIESAFGLMLQRVGRIAESRDRFESAAELTAQVPKVQASYIADAAGSRFLLGDLAGAAAQAAHARLLGDRHANRFAACEAINTEVAVALSEGRTTDALRLAKQGVSLRAAERESTGGGPMSHLYLALTLIDLDRFAEADEAFEEGIAHSRADASFAQLTWYLGFRSLARFLNGRWPEAMADAVGSIDAAERTGTLIGRPIGMAVQAMVQAARGNRDAALAHVAPTEGALFAVGLAGEDWGSLARSAAAASVTDSHTALVEGWLHTRRTPYFLSWRSLAPMLVRTSLHIGDPTIVASVVEACRAGAELAAGVPSAQGAALLCRALADDDPTAAEEALEHYRRADRPFALAQAGLDAARLHLRAGAPGHATRSLREAIDIFDSLQATPWLARAGQLLVRAAPSAPPPPAAAPPAGWSSLTPTEQRVAKLLASGLTNPAIAAELYVSPRTIQTHASNIYAKLGITSRVQLAGMMLPTL</sequence>
<dbReference type="InterPro" id="IPR036388">
    <property type="entry name" value="WH-like_DNA-bd_sf"/>
</dbReference>
<feature type="domain" description="HTH luxR-type" evidence="4">
    <location>
        <begin position="449"/>
        <end position="514"/>
    </location>
</feature>
<evidence type="ECO:0000313" key="5">
    <source>
        <dbReference type="EMBL" id="KAA1421602.1"/>
    </source>
</evidence>
<evidence type="ECO:0000256" key="1">
    <source>
        <dbReference type="ARBA" id="ARBA00023015"/>
    </source>
</evidence>
<dbReference type="SUPFAM" id="SSF46894">
    <property type="entry name" value="C-terminal effector domain of the bipartite response regulators"/>
    <property type="match status" value="1"/>
</dbReference>
<dbReference type="GO" id="GO:0003677">
    <property type="term" value="F:DNA binding"/>
    <property type="evidence" value="ECO:0007669"/>
    <property type="project" value="UniProtKB-KW"/>
</dbReference>
<dbReference type="PANTHER" id="PTHR44688:SF16">
    <property type="entry name" value="DNA-BINDING TRANSCRIPTIONAL ACTIVATOR DEVR_DOSR"/>
    <property type="match status" value="1"/>
</dbReference>
<evidence type="ECO:0000313" key="6">
    <source>
        <dbReference type="Proteomes" id="UP000325003"/>
    </source>
</evidence>
<dbReference type="Pfam" id="PF00196">
    <property type="entry name" value="GerE"/>
    <property type="match status" value="1"/>
</dbReference>
<evidence type="ECO:0000256" key="3">
    <source>
        <dbReference type="ARBA" id="ARBA00023163"/>
    </source>
</evidence>
<dbReference type="Proteomes" id="UP000325003">
    <property type="component" value="Unassembled WGS sequence"/>
</dbReference>